<organism evidence="2">
    <name type="scientific">Spirodela intermedia</name>
    <name type="common">Intermediate duckweed</name>
    <dbReference type="NCBI Taxonomy" id="51605"/>
    <lineage>
        <taxon>Eukaryota</taxon>
        <taxon>Viridiplantae</taxon>
        <taxon>Streptophyta</taxon>
        <taxon>Embryophyta</taxon>
        <taxon>Tracheophyta</taxon>
        <taxon>Spermatophyta</taxon>
        <taxon>Magnoliopsida</taxon>
        <taxon>Liliopsida</taxon>
        <taxon>Araceae</taxon>
        <taxon>Lemnoideae</taxon>
        <taxon>Spirodela</taxon>
    </lineage>
</organism>
<evidence type="ECO:0000313" key="2">
    <source>
        <dbReference type="EMBL" id="CAA2634081.1"/>
    </source>
</evidence>
<dbReference type="AlphaFoldDB" id="A0A7I8JSE3"/>
<protein>
    <submittedName>
        <fullName evidence="2">Uncharacterized protein</fullName>
    </submittedName>
</protein>
<feature type="compositionally biased region" description="Gly residues" evidence="1">
    <location>
        <begin position="13"/>
        <end position="22"/>
    </location>
</feature>
<accession>A0A7I8JSE3</accession>
<gene>
    <name evidence="2" type="ORF">SI7747_17019543</name>
</gene>
<dbReference type="EMBL" id="LR743604">
    <property type="protein sequence ID" value="CAA2634081.1"/>
    <property type="molecule type" value="Genomic_DNA"/>
</dbReference>
<name>A0A7I8JSE3_SPIIN</name>
<keyword evidence="3" id="KW-1185">Reference proteome</keyword>
<feature type="region of interest" description="Disordered" evidence="1">
    <location>
        <begin position="1"/>
        <end position="44"/>
    </location>
</feature>
<evidence type="ECO:0000256" key="1">
    <source>
        <dbReference type="SAM" id="MobiDB-lite"/>
    </source>
</evidence>
<evidence type="ECO:0000313" key="3">
    <source>
        <dbReference type="Proteomes" id="UP001189122"/>
    </source>
</evidence>
<dbReference type="EMBL" id="CACRZD030000017">
    <property type="protein sequence ID" value="CAA6673127.1"/>
    <property type="molecule type" value="Genomic_DNA"/>
</dbReference>
<proteinExistence type="predicted"/>
<dbReference type="Proteomes" id="UP001189122">
    <property type="component" value="Unassembled WGS sequence"/>
</dbReference>
<reference evidence="2 3" key="1">
    <citation type="submission" date="2019-12" db="EMBL/GenBank/DDBJ databases">
        <authorList>
            <person name="Scholz U."/>
            <person name="Mascher M."/>
            <person name="Fiebig A."/>
        </authorList>
    </citation>
    <scope>NUCLEOTIDE SEQUENCE</scope>
</reference>
<feature type="compositionally biased region" description="Gly residues" evidence="1">
    <location>
        <begin position="33"/>
        <end position="42"/>
    </location>
</feature>
<sequence>MKTLTRPIHLKPQGGGGGGGASGIEQVGPWSELGGGGGVIRGGGRRRCLREHRRDCCFPGKGGEEVKSEQ</sequence>